<dbReference type="Gene3D" id="3.60.15.10">
    <property type="entry name" value="Ribonuclease Z/Hydroxyacylglutathione hydrolase-like"/>
    <property type="match status" value="1"/>
</dbReference>
<sequence length="368" mass="41373">MGVAILLFAGLALATVLFLRQEKLGASPRGERLERIRRSPHYRDGKFRNLTETPLLSEGHGWLDVLYRNYVATIPHHHPTDTIPSVKTDLRNLPTDADALVWFGHSSYFLQLAGQRILVDPVFSGQASPLPGTLKAFPGTDVYKVADLPTIDYLFISHDHYDHLDYETIVALRDKVGTVICGLGVGSHFERWGYAPDRIVEKDWYEALSLEGGIQVYVEPARHFSGRGLSSANTLWASYVLQTPTYTVYLGGDSGYDRHYADIGRKYGPIDLAILDNGQYDEAWREVHNLPEDVLLAARDLRATSILPVHSSKFPLAAHPWDEPLRKLTELNEASNFRLVTPLIGERVDLGPDSDGGQAFSRWWERVR</sequence>
<dbReference type="PANTHER" id="PTHR15032:SF4">
    <property type="entry name" value="N-ACYL-PHOSPHATIDYLETHANOLAMINE-HYDROLYZING PHOSPHOLIPASE D"/>
    <property type="match status" value="1"/>
</dbReference>
<dbReference type="OrthoDB" id="9805728at2"/>
<organism evidence="2 3">
    <name type="scientific">Neolewinella xylanilytica</name>
    <dbReference type="NCBI Taxonomy" id="1514080"/>
    <lineage>
        <taxon>Bacteria</taxon>
        <taxon>Pseudomonadati</taxon>
        <taxon>Bacteroidota</taxon>
        <taxon>Saprospiria</taxon>
        <taxon>Saprospirales</taxon>
        <taxon>Lewinellaceae</taxon>
        <taxon>Neolewinella</taxon>
    </lineage>
</organism>
<gene>
    <name evidence="2" type="ORF">CLV84_0835</name>
</gene>
<dbReference type="SUPFAM" id="SSF56281">
    <property type="entry name" value="Metallo-hydrolase/oxidoreductase"/>
    <property type="match status" value="1"/>
</dbReference>
<dbReference type="EMBL" id="PTJC01000005">
    <property type="protein sequence ID" value="PPK87881.1"/>
    <property type="molecule type" value="Genomic_DNA"/>
</dbReference>
<dbReference type="InterPro" id="IPR036866">
    <property type="entry name" value="RibonucZ/Hydroxyglut_hydro"/>
</dbReference>
<dbReference type="Pfam" id="PF12706">
    <property type="entry name" value="Lactamase_B_2"/>
    <property type="match status" value="1"/>
</dbReference>
<proteinExistence type="predicted"/>
<evidence type="ECO:0000313" key="2">
    <source>
        <dbReference type="EMBL" id="PPK87881.1"/>
    </source>
</evidence>
<reference evidence="2 3" key="1">
    <citation type="submission" date="2018-02" db="EMBL/GenBank/DDBJ databases">
        <title>Genomic Encyclopedia of Archaeal and Bacterial Type Strains, Phase II (KMG-II): from individual species to whole genera.</title>
        <authorList>
            <person name="Goeker M."/>
        </authorList>
    </citation>
    <scope>NUCLEOTIDE SEQUENCE [LARGE SCALE GENOMIC DNA]</scope>
    <source>
        <strain evidence="2 3">DSM 29526</strain>
    </source>
</reference>
<dbReference type="InterPro" id="IPR001279">
    <property type="entry name" value="Metallo-B-lactamas"/>
</dbReference>
<dbReference type="GO" id="GO:0005737">
    <property type="term" value="C:cytoplasm"/>
    <property type="evidence" value="ECO:0007669"/>
    <property type="project" value="TreeGrafter"/>
</dbReference>
<dbReference type="Proteomes" id="UP000237662">
    <property type="component" value="Unassembled WGS sequence"/>
</dbReference>
<dbReference type="AlphaFoldDB" id="A0A2S6I8R2"/>
<dbReference type="PANTHER" id="PTHR15032">
    <property type="entry name" value="N-ACYL-PHOSPHATIDYLETHANOLAMINE-HYDROLYZING PHOSPHOLIPASE D"/>
    <property type="match status" value="1"/>
</dbReference>
<dbReference type="GO" id="GO:0008270">
    <property type="term" value="F:zinc ion binding"/>
    <property type="evidence" value="ECO:0007669"/>
    <property type="project" value="InterPro"/>
</dbReference>
<comment type="caution">
    <text evidence="2">The sequence shown here is derived from an EMBL/GenBank/DDBJ whole genome shotgun (WGS) entry which is preliminary data.</text>
</comment>
<dbReference type="PIRSF" id="PIRSF038896">
    <property type="entry name" value="NAPE-PLD"/>
    <property type="match status" value="1"/>
</dbReference>
<evidence type="ECO:0000259" key="1">
    <source>
        <dbReference type="Pfam" id="PF12706"/>
    </source>
</evidence>
<dbReference type="GO" id="GO:0070290">
    <property type="term" value="F:N-acylphosphatidylethanolamine-specific phospholipase D activity"/>
    <property type="evidence" value="ECO:0007669"/>
    <property type="project" value="InterPro"/>
</dbReference>
<name>A0A2S6I8R2_9BACT</name>
<evidence type="ECO:0000313" key="3">
    <source>
        <dbReference type="Proteomes" id="UP000237662"/>
    </source>
</evidence>
<dbReference type="InterPro" id="IPR024884">
    <property type="entry name" value="NAPE-PLD"/>
</dbReference>
<accession>A0A2S6I8R2</accession>
<feature type="domain" description="Metallo-beta-lactamase" evidence="1">
    <location>
        <begin position="116"/>
        <end position="310"/>
    </location>
</feature>
<keyword evidence="3" id="KW-1185">Reference proteome</keyword>
<protein>
    <submittedName>
        <fullName evidence="2">L-ascorbate metabolism protein UlaG (Beta-lactamase superfamily)</fullName>
    </submittedName>
</protein>